<dbReference type="Proteomes" id="UP000499080">
    <property type="component" value="Unassembled WGS sequence"/>
</dbReference>
<dbReference type="EMBL" id="BGPR01000174">
    <property type="protein sequence ID" value="GBM01856.1"/>
    <property type="molecule type" value="Genomic_DNA"/>
</dbReference>
<organism evidence="1 2">
    <name type="scientific">Araneus ventricosus</name>
    <name type="common">Orbweaver spider</name>
    <name type="synonym">Epeira ventricosa</name>
    <dbReference type="NCBI Taxonomy" id="182803"/>
    <lineage>
        <taxon>Eukaryota</taxon>
        <taxon>Metazoa</taxon>
        <taxon>Ecdysozoa</taxon>
        <taxon>Arthropoda</taxon>
        <taxon>Chelicerata</taxon>
        <taxon>Arachnida</taxon>
        <taxon>Araneae</taxon>
        <taxon>Araneomorphae</taxon>
        <taxon>Entelegynae</taxon>
        <taxon>Araneoidea</taxon>
        <taxon>Araneidae</taxon>
        <taxon>Araneus</taxon>
    </lineage>
</organism>
<gene>
    <name evidence="1" type="ORF">AVEN_218976_1</name>
</gene>
<evidence type="ECO:0000313" key="2">
    <source>
        <dbReference type="Proteomes" id="UP000499080"/>
    </source>
</evidence>
<name>A0A4Y2CDB0_ARAVE</name>
<accession>A0A4Y2CDB0</accession>
<dbReference type="AlphaFoldDB" id="A0A4Y2CDB0"/>
<proteinExistence type="predicted"/>
<sequence length="95" mass="10956">MESGGLISARLWDQCIKSSRSYSTKDLLCMLNPPSWVKQLHFGVAFKFRKRDTGHCIKLRGLPQIRPRVHPKRDVNLAIKTKQHLLKLGVENFNT</sequence>
<evidence type="ECO:0000313" key="1">
    <source>
        <dbReference type="EMBL" id="GBM01856.1"/>
    </source>
</evidence>
<protein>
    <submittedName>
        <fullName evidence="1">Uncharacterized protein</fullName>
    </submittedName>
</protein>
<keyword evidence="2" id="KW-1185">Reference proteome</keyword>
<comment type="caution">
    <text evidence="1">The sequence shown here is derived from an EMBL/GenBank/DDBJ whole genome shotgun (WGS) entry which is preliminary data.</text>
</comment>
<reference evidence="1 2" key="1">
    <citation type="journal article" date="2019" name="Sci. Rep.">
        <title>Orb-weaving spider Araneus ventricosus genome elucidates the spidroin gene catalogue.</title>
        <authorList>
            <person name="Kono N."/>
            <person name="Nakamura H."/>
            <person name="Ohtoshi R."/>
            <person name="Moran D.A.P."/>
            <person name="Shinohara A."/>
            <person name="Yoshida Y."/>
            <person name="Fujiwara M."/>
            <person name="Mori M."/>
            <person name="Tomita M."/>
            <person name="Arakawa K."/>
        </authorList>
    </citation>
    <scope>NUCLEOTIDE SEQUENCE [LARGE SCALE GENOMIC DNA]</scope>
</reference>